<feature type="site" description="Important for catalytic activity" evidence="17">
    <location>
        <position position="24"/>
    </location>
</feature>
<evidence type="ECO:0000256" key="10">
    <source>
        <dbReference type="ARBA" id="ARBA00022842"/>
    </source>
</evidence>
<evidence type="ECO:0000313" key="20">
    <source>
        <dbReference type="Proteomes" id="UP000014680"/>
    </source>
</evidence>
<evidence type="ECO:0000256" key="3">
    <source>
        <dbReference type="ARBA" id="ARBA00001941"/>
    </source>
</evidence>
<dbReference type="RefSeq" id="XP_004256009.1">
    <property type="nucleotide sequence ID" value="XM_004255961.1"/>
</dbReference>
<dbReference type="InterPro" id="IPR005475">
    <property type="entry name" value="Transketolase-like_Pyr-bd"/>
</dbReference>
<feature type="binding site" evidence="15">
    <location>
        <position position="183"/>
    </location>
    <ligand>
        <name>thiamine diphosphate</name>
        <dbReference type="ChEBI" id="CHEBI:58937"/>
    </ligand>
</feature>
<feature type="binding site" evidence="14">
    <location>
        <position position="463"/>
    </location>
    <ligand>
        <name>substrate</name>
    </ligand>
</feature>
<name>A0A0A1UAR3_ENTIV</name>
<feature type="binding site" evidence="15">
    <location>
        <position position="64"/>
    </location>
    <ligand>
        <name>thiamine diphosphate</name>
        <dbReference type="ChEBI" id="CHEBI:58937"/>
    </ligand>
</feature>
<keyword evidence="8 16" id="KW-0479">Metal-binding</keyword>
<dbReference type="InterPro" id="IPR005474">
    <property type="entry name" value="Transketolase_N"/>
</dbReference>
<gene>
    <name evidence="19" type="ORF">EIN_487000</name>
</gene>
<feature type="binding site" evidence="14">
    <location>
        <position position="459"/>
    </location>
    <ligand>
        <name>substrate</name>
    </ligand>
</feature>
<evidence type="ECO:0000256" key="13">
    <source>
        <dbReference type="PIRSR" id="PIRSR605478-1"/>
    </source>
</evidence>
<evidence type="ECO:0000256" key="15">
    <source>
        <dbReference type="PIRSR" id="PIRSR605478-3"/>
    </source>
</evidence>
<evidence type="ECO:0000256" key="8">
    <source>
        <dbReference type="ARBA" id="ARBA00022723"/>
    </source>
</evidence>
<evidence type="ECO:0000256" key="14">
    <source>
        <dbReference type="PIRSR" id="PIRSR605478-2"/>
    </source>
</evidence>
<dbReference type="Pfam" id="PF22613">
    <property type="entry name" value="Transketolase_C_1"/>
    <property type="match status" value="1"/>
</dbReference>
<comment type="cofactor">
    <cofactor evidence="1">
        <name>Ca(2+)</name>
        <dbReference type="ChEBI" id="CHEBI:29108"/>
    </cofactor>
</comment>
<feature type="binding site" evidence="14">
    <location>
        <position position="349"/>
    </location>
    <ligand>
        <name>substrate</name>
    </ligand>
</feature>
<protein>
    <recommendedName>
        <fullName evidence="6">transketolase</fullName>
        <ecNumber evidence="6">2.2.1.1</ecNumber>
    </recommendedName>
</protein>
<dbReference type="GeneID" id="14888131"/>
<evidence type="ECO:0000256" key="12">
    <source>
        <dbReference type="ARBA" id="ARBA00049473"/>
    </source>
</evidence>
<evidence type="ECO:0000256" key="16">
    <source>
        <dbReference type="PIRSR" id="PIRSR605478-4"/>
    </source>
</evidence>
<evidence type="ECO:0000256" key="1">
    <source>
        <dbReference type="ARBA" id="ARBA00001913"/>
    </source>
</evidence>
<dbReference type="KEGG" id="eiv:EIN_487000"/>
<feature type="active site" description="Proton donor" evidence="13">
    <location>
        <position position="401"/>
    </location>
</feature>
<dbReference type="PANTHER" id="PTHR43522:SF2">
    <property type="entry name" value="TRANSKETOLASE 1-RELATED"/>
    <property type="match status" value="1"/>
</dbReference>
<feature type="binding site" evidence="15">
    <location>
        <begin position="112"/>
        <end position="114"/>
    </location>
    <ligand>
        <name>thiamine diphosphate</name>
        <dbReference type="ChEBI" id="CHEBI:58937"/>
    </ligand>
</feature>
<comment type="cofactor">
    <cofactor evidence="2">
        <name>Mn(2+)</name>
        <dbReference type="ChEBI" id="CHEBI:29035"/>
    </cofactor>
</comment>
<feature type="binding site" evidence="14">
    <location>
        <position position="257"/>
    </location>
    <ligand>
        <name>substrate</name>
    </ligand>
</feature>
<comment type="cofactor">
    <cofactor evidence="15">
        <name>thiamine diphosphate</name>
        <dbReference type="ChEBI" id="CHEBI:58937"/>
    </cofactor>
    <text evidence="15">Binds 1 thiamine pyrophosphate per subunit. During the reaction, the substrate forms a covalent intermediate with the cofactor.</text>
</comment>
<keyword evidence="11 15" id="KW-0786">Thiamine pyrophosphate</keyword>
<feature type="binding site" evidence="14">
    <location>
        <position position="24"/>
    </location>
    <ligand>
        <name>substrate</name>
    </ligand>
</feature>
<dbReference type="SUPFAM" id="SSF52922">
    <property type="entry name" value="TK C-terminal domain-like"/>
    <property type="match status" value="1"/>
</dbReference>
<dbReference type="Gene3D" id="3.40.50.970">
    <property type="match status" value="2"/>
</dbReference>
<proteinExistence type="inferred from homology"/>
<feature type="binding site" evidence="14">
    <location>
        <position position="510"/>
    </location>
    <ligand>
        <name>substrate</name>
    </ligand>
</feature>
<dbReference type="CDD" id="cd07033">
    <property type="entry name" value="TPP_PYR_DXS_TK_like"/>
    <property type="match status" value="1"/>
</dbReference>
<reference evidence="19 20" key="1">
    <citation type="submission" date="2012-10" db="EMBL/GenBank/DDBJ databases">
        <authorList>
            <person name="Zafar N."/>
            <person name="Inman J."/>
            <person name="Hall N."/>
            <person name="Lorenzi H."/>
            <person name="Caler E."/>
        </authorList>
    </citation>
    <scope>NUCLEOTIDE SEQUENCE [LARGE SCALE GENOMIC DNA]</scope>
    <source>
        <strain evidence="19 20">IP1</strain>
    </source>
</reference>
<dbReference type="SMART" id="SM00861">
    <property type="entry name" value="Transket_pyr"/>
    <property type="match status" value="1"/>
</dbReference>
<dbReference type="GO" id="GO:0005829">
    <property type="term" value="C:cytosol"/>
    <property type="evidence" value="ECO:0007669"/>
    <property type="project" value="TreeGrafter"/>
</dbReference>
<comment type="subunit">
    <text evidence="5">Homodimer.</text>
</comment>
<dbReference type="OMA" id="ADYMRGS"/>
<comment type="similarity">
    <text evidence="4">Belongs to the transketolase family.</text>
</comment>
<comment type="catalytic activity">
    <reaction evidence="12">
        <text>D-sedoheptulose 7-phosphate + D-glyceraldehyde 3-phosphate = aldehydo-D-ribose 5-phosphate + D-xylulose 5-phosphate</text>
        <dbReference type="Rhea" id="RHEA:10508"/>
        <dbReference type="ChEBI" id="CHEBI:57483"/>
        <dbReference type="ChEBI" id="CHEBI:57737"/>
        <dbReference type="ChEBI" id="CHEBI:58273"/>
        <dbReference type="ChEBI" id="CHEBI:59776"/>
        <dbReference type="EC" id="2.2.1.1"/>
    </reaction>
</comment>
<evidence type="ECO:0000256" key="5">
    <source>
        <dbReference type="ARBA" id="ARBA00011738"/>
    </source>
</evidence>
<keyword evidence="9" id="KW-0106">Calcium</keyword>
<dbReference type="GO" id="GO:0006098">
    <property type="term" value="P:pentose-phosphate shunt"/>
    <property type="evidence" value="ECO:0007669"/>
    <property type="project" value="TreeGrafter"/>
</dbReference>
<sequence length="658" mass="72303">MADECIKTIRMVACEMINKANSGHPGVPTGCAAIAYTLYTRHLKFTPKASNWLSRDRFVLSNGHGSSLLYLMNHLCGYKVSLDDLKQFRQLDSLTPGHPEYHHTDGVEVTTGPLGAGMATAVGLAIAERHMAAEFNKPNYELVNNYTYVLLGDGCLMEGVTSEASSLAGHLKLNKLICLYDDNHITIDGDTSLAFTENVKERYEAYGWNVLHCDGNCVEQVNAAITLAKSSERPTLIMCKTLIGCGLPNKQGTCKAHGEPPGADLNLMKENYKMTEEFKISETVYSEFHGAAEKGAKLYDEWETLYTKYASEYPKEYAELERRIKRDTSKVSSMFTEELEKNEKGEATRISSCTAFKELAKELPETIGGTADLGASVKVVIPGKSFDEGYDGRNIHFGIREHAMGNITNGISIYGGLIGYCSTFFVFSDYLRPTVRLAALSGYPAIYVFTHDSIGVGEDGPTHQPIEHLMSFRAMPNVVVLRPSDANETRVAWKFAVQHKTGPTLLIFARQNSAIIDRKEFAKSENLLKGAYVLKDFGTPKVILIATGTEVDLAIKAAKKLETEGVGARVVSMPSWELFEQQTKEYKESVLPRSIRARVSVEAGATFGWEKYIGMDGVAVGMNSFGASAPIGAVYKKFGITEEHVVEAAKISITNSLI</sequence>
<dbReference type="Pfam" id="PF02779">
    <property type="entry name" value="Transket_pyr"/>
    <property type="match status" value="1"/>
</dbReference>
<feature type="binding site" evidence="16">
    <location>
        <position position="183"/>
    </location>
    <ligand>
        <name>Mg(2+)</name>
        <dbReference type="ChEBI" id="CHEBI:18420"/>
    </ligand>
</feature>
<dbReference type="GO" id="GO:0005634">
    <property type="term" value="C:nucleus"/>
    <property type="evidence" value="ECO:0007669"/>
    <property type="project" value="TreeGrafter"/>
</dbReference>
<dbReference type="FunFam" id="3.40.50.970:FF:000045">
    <property type="entry name" value="Transketolase"/>
    <property type="match status" value="1"/>
</dbReference>
<feature type="domain" description="Transketolase-like pyrimidine-binding" evidence="18">
    <location>
        <begin position="346"/>
        <end position="515"/>
    </location>
</feature>
<feature type="binding site" evidence="15">
    <location>
        <position position="154"/>
    </location>
    <ligand>
        <name>thiamine diphosphate</name>
        <dbReference type="ChEBI" id="CHEBI:58937"/>
    </ligand>
</feature>
<dbReference type="FunFam" id="3.40.50.970:FF:000081">
    <property type="entry name" value="Transketolase"/>
    <property type="match status" value="1"/>
</dbReference>
<dbReference type="EMBL" id="KB206670">
    <property type="protein sequence ID" value="ELP89238.1"/>
    <property type="molecule type" value="Genomic_DNA"/>
</dbReference>
<dbReference type="VEuPathDB" id="AmoebaDB:EIN_487000"/>
<dbReference type="InterPro" id="IPR009014">
    <property type="entry name" value="Transketo_C/PFOR_II"/>
</dbReference>
<dbReference type="AlphaFoldDB" id="A0A0A1UAR3"/>
<feature type="binding site" evidence="16">
    <location>
        <position position="153"/>
    </location>
    <ligand>
        <name>Mg(2+)</name>
        <dbReference type="ChEBI" id="CHEBI:18420"/>
    </ligand>
</feature>
<evidence type="ECO:0000256" key="2">
    <source>
        <dbReference type="ARBA" id="ARBA00001936"/>
    </source>
</evidence>
<evidence type="ECO:0000256" key="7">
    <source>
        <dbReference type="ARBA" id="ARBA00022679"/>
    </source>
</evidence>
<dbReference type="Gene3D" id="3.40.50.920">
    <property type="match status" value="1"/>
</dbReference>
<feature type="binding site" evidence="14">
    <location>
        <position position="451"/>
    </location>
    <ligand>
        <name>substrate</name>
    </ligand>
</feature>
<keyword evidence="20" id="KW-1185">Reference proteome</keyword>
<dbReference type="GO" id="GO:0004802">
    <property type="term" value="F:transketolase activity"/>
    <property type="evidence" value="ECO:0007669"/>
    <property type="project" value="UniProtKB-EC"/>
</dbReference>
<dbReference type="GO" id="GO:0046872">
    <property type="term" value="F:metal ion binding"/>
    <property type="evidence" value="ECO:0007669"/>
    <property type="project" value="UniProtKB-KW"/>
</dbReference>
<accession>A0A0A1UAR3</accession>
<dbReference type="SUPFAM" id="SSF52518">
    <property type="entry name" value="Thiamin diphosphate-binding fold (THDP-binding)"/>
    <property type="match status" value="2"/>
</dbReference>
<feature type="binding site" evidence="15">
    <location>
        <position position="257"/>
    </location>
    <ligand>
        <name>thiamine diphosphate</name>
        <dbReference type="ChEBI" id="CHEBI:58937"/>
    </ligand>
</feature>
<organism evidence="19 20">
    <name type="scientific">Entamoeba invadens IP1</name>
    <dbReference type="NCBI Taxonomy" id="370355"/>
    <lineage>
        <taxon>Eukaryota</taxon>
        <taxon>Amoebozoa</taxon>
        <taxon>Evosea</taxon>
        <taxon>Archamoebae</taxon>
        <taxon>Mastigamoebida</taxon>
        <taxon>Entamoebidae</taxon>
        <taxon>Entamoeba</taxon>
    </lineage>
</organism>
<keyword evidence="10 16" id="KW-0460">Magnesium</keyword>
<dbReference type="NCBIfam" id="TIGR00232">
    <property type="entry name" value="tktlase_bact"/>
    <property type="match status" value="1"/>
</dbReference>
<feature type="binding site" evidence="15">
    <location>
        <position position="427"/>
    </location>
    <ligand>
        <name>thiamine diphosphate</name>
        <dbReference type="ChEBI" id="CHEBI:58937"/>
    </ligand>
</feature>
<evidence type="ECO:0000256" key="17">
    <source>
        <dbReference type="PIRSR" id="PIRSR605478-5"/>
    </source>
</evidence>
<dbReference type="InterPro" id="IPR005478">
    <property type="entry name" value="Transketolase_bac-like"/>
</dbReference>
<feature type="binding site" evidence="16">
    <location>
        <position position="185"/>
    </location>
    <ligand>
        <name>Mg(2+)</name>
        <dbReference type="ChEBI" id="CHEBI:18420"/>
    </ligand>
</feature>
<keyword evidence="7 19" id="KW-0808">Transferase</keyword>
<comment type="cofactor">
    <cofactor evidence="3">
        <name>Co(2+)</name>
        <dbReference type="ChEBI" id="CHEBI:48828"/>
    </cofactor>
</comment>
<comment type="cofactor">
    <cofactor evidence="16">
        <name>Mg(2+)</name>
        <dbReference type="ChEBI" id="CHEBI:18420"/>
    </cofactor>
    <text evidence="16">Binds 1 Mg(2+) ion per subunit. Can also utilize other divalent metal cations, such as Ca(2+), Mn(2+) and Co(2+).</text>
</comment>
<dbReference type="Proteomes" id="UP000014680">
    <property type="component" value="Unassembled WGS sequence"/>
</dbReference>
<evidence type="ECO:0000313" key="19">
    <source>
        <dbReference type="EMBL" id="ELP89238.1"/>
    </source>
</evidence>
<dbReference type="InterPro" id="IPR055152">
    <property type="entry name" value="Transketolase-like_C_2"/>
</dbReference>
<dbReference type="FunFam" id="3.40.50.920:FF:000003">
    <property type="entry name" value="Transketolase"/>
    <property type="match status" value="1"/>
</dbReference>
<evidence type="ECO:0000259" key="18">
    <source>
        <dbReference type="SMART" id="SM00861"/>
    </source>
</evidence>
<dbReference type="InterPro" id="IPR033247">
    <property type="entry name" value="Transketolase_fam"/>
</dbReference>
<dbReference type="OrthoDB" id="10267175at2759"/>
<feature type="binding site" evidence="14">
    <location>
        <position position="376"/>
    </location>
    <ligand>
        <name>substrate</name>
    </ligand>
</feature>
<evidence type="ECO:0000256" key="9">
    <source>
        <dbReference type="ARBA" id="ARBA00022837"/>
    </source>
</evidence>
<dbReference type="PANTHER" id="PTHR43522">
    <property type="entry name" value="TRANSKETOLASE"/>
    <property type="match status" value="1"/>
</dbReference>
<dbReference type="CDD" id="cd02012">
    <property type="entry name" value="TPP_TK"/>
    <property type="match status" value="1"/>
</dbReference>
<dbReference type="Pfam" id="PF00456">
    <property type="entry name" value="Transketolase_N"/>
    <property type="match status" value="1"/>
</dbReference>
<dbReference type="EC" id="2.2.1.1" evidence="6"/>
<evidence type="ECO:0000256" key="4">
    <source>
        <dbReference type="ARBA" id="ARBA00007131"/>
    </source>
</evidence>
<evidence type="ECO:0000256" key="6">
    <source>
        <dbReference type="ARBA" id="ARBA00013152"/>
    </source>
</evidence>
<feature type="site" description="Important for catalytic activity" evidence="17">
    <location>
        <position position="257"/>
    </location>
</feature>
<dbReference type="InterPro" id="IPR029061">
    <property type="entry name" value="THDP-binding"/>
</dbReference>
<evidence type="ECO:0000256" key="11">
    <source>
        <dbReference type="ARBA" id="ARBA00023052"/>
    </source>
</evidence>